<keyword evidence="11" id="KW-1185">Reference proteome</keyword>
<dbReference type="InterPro" id="IPR053926">
    <property type="entry name" value="RecX_HTH_1st"/>
</dbReference>
<dbReference type="Pfam" id="PF21982">
    <property type="entry name" value="RecX_HTH1"/>
    <property type="match status" value="1"/>
</dbReference>
<evidence type="ECO:0000256" key="2">
    <source>
        <dbReference type="ARBA" id="ARBA00009695"/>
    </source>
</evidence>
<keyword evidence="4 5" id="KW-0963">Cytoplasm</keyword>
<comment type="similarity">
    <text evidence="2 5">Belongs to the RecX family.</text>
</comment>
<dbReference type="Proteomes" id="UP001446205">
    <property type="component" value="Unassembled WGS sequence"/>
</dbReference>
<dbReference type="InterPro" id="IPR053925">
    <property type="entry name" value="RecX_HTH_3rd"/>
</dbReference>
<evidence type="ECO:0000259" key="9">
    <source>
        <dbReference type="Pfam" id="PF21982"/>
    </source>
</evidence>
<organism evidence="10 11">
    <name type="scientific">Thermithiobacillus plumbiphilus</name>
    <dbReference type="NCBI Taxonomy" id="1729899"/>
    <lineage>
        <taxon>Bacteria</taxon>
        <taxon>Pseudomonadati</taxon>
        <taxon>Pseudomonadota</taxon>
        <taxon>Acidithiobacillia</taxon>
        <taxon>Acidithiobacillales</taxon>
        <taxon>Thermithiobacillaceae</taxon>
        <taxon>Thermithiobacillus</taxon>
    </lineage>
</organism>
<evidence type="ECO:0000313" key="11">
    <source>
        <dbReference type="Proteomes" id="UP001446205"/>
    </source>
</evidence>
<accession>A0ABU9D998</accession>
<evidence type="ECO:0000256" key="1">
    <source>
        <dbReference type="ARBA" id="ARBA00004496"/>
    </source>
</evidence>
<dbReference type="InterPro" id="IPR003783">
    <property type="entry name" value="Regulatory_RecX"/>
</dbReference>
<reference evidence="10 11" key="1">
    <citation type="submission" date="2024-04" db="EMBL/GenBank/DDBJ databases">
        <authorList>
            <person name="Abashina T."/>
            <person name="Shaikin A."/>
        </authorList>
    </citation>
    <scope>NUCLEOTIDE SEQUENCE [LARGE SCALE GENOMIC DNA]</scope>
    <source>
        <strain evidence="10 11">AAFK</strain>
    </source>
</reference>
<evidence type="ECO:0000256" key="6">
    <source>
        <dbReference type="SAM" id="MobiDB-lite"/>
    </source>
</evidence>
<dbReference type="Pfam" id="PF21981">
    <property type="entry name" value="RecX_HTH3"/>
    <property type="match status" value="1"/>
</dbReference>
<feature type="domain" description="RecX second three-helical" evidence="7">
    <location>
        <begin position="67"/>
        <end position="105"/>
    </location>
</feature>
<dbReference type="InterPro" id="IPR036388">
    <property type="entry name" value="WH-like_DNA-bd_sf"/>
</dbReference>
<dbReference type="EMBL" id="JBBPCO010000009">
    <property type="protein sequence ID" value="MEK8090094.1"/>
    <property type="molecule type" value="Genomic_DNA"/>
</dbReference>
<feature type="region of interest" description="Disordered" evidence="6">
    <location>
        <begin position="1"/>
        <end position="20"/>
    </location>
</feature>
<evidence type="ECO:0000256" key="5">
    <source>
        <dbReference type="HAMAP-Rule" id="MF_01114"/>
    </source>
</evidence>
<dbReference type="InterPro" id="IPR053924">
    <property type="entry name" value="RecX_HTH_2nd"/>
</dbReference>
<name>A0ABU9D998_9PROT</name>
<sequence length="165" mass="18699">MPFQKRSSTQEEAAPMGAATARNRALNWLARREHSSQQMRQKLSRIGCPEDVTETLIRQLGEEGLLSDQRYAEMLSRTRFNRGFGPARVRAELRSQGVDDETIAQYADIDEHTLLQQARTALEKRFGGLRAQDQKSRAQQARFLAYKGFPSDLIFRAISGEGDPD</sequence>
<dbReference type="Gene3D" id="1.10.10.10">
    <property type="entry name" value="Winged helix-like DNA-binding domain superfamily/Winged helix DNA-binding domain"/>
    <property type="match status" value="3"/>
</dbReference>
<comment type="caution">
    <text evidence="10">The sequence shown here is derived from an EMBL/GenBank/DDBJ whole genome shotgun (WGS) entry which is preliminary data.</text>
</comment>
<evidence type="ECO:0000313" key="10">
    <source>
        <dbReference type="EMBL" id="MEK8090094.1"/>
    </source>
</evidence>
<evidence type="ECO:0000259" key="8">
    <source>
        <dbReference type="Pfam" id="PF21981"/>
    </source>
</evidence>
<gene>
    <name evidence="5" type="primary">recX</name>
    <name evidence="10" type="ORF">WOB96_09990</name>
</gene>
<feature type="domain" description="RecX first three-helical" evidence="9">
    <location>
        <begin position="21"/>
        <end position="59"/>
    </location>
</feature>
<dbReference type="HAMAP" id="MF_01114">
    <property type="entry name" value="RecX"/>
    <property type="match status" value="1"/>
</dbReference>
<proteinExistence type="inferred from homology"/>
<feature type="compositionally biased region" description="Polar residues" evidence="6">
    <location>
        <begin position="1"/>
        <end position="11"/>
    </location>
</feature>
<protein>
    <recommendedName>
        <fullName evidence="3 5">Regulatory protein RecX</fullName>
    </recommendedName>
</protein>
<dbReference type="PANTHER" id="PTHR33602">
    <property type="entry name" value="REGULATORY PROTEIN RECX FAMILY PROTEIN"/>
    <property type="match status" value="1"/>
</dbReference>
<evidence type="ECO:0000256" key="3">
    <source>
        <dbReference type="ARBA" id="ARBA00018111"/>
    </source>
</evidence>
<dbReference type="RefSeq" id="WP_341371151.1">
    <property type="nucleotide sequence ID" value="NZ_JBBPCO010000009.1"/>
</dbReference>
<comment type="subcellular location">
    <subcellularLocation>
        <location evidence="1 5">Cytoplasm</location>
    </subcellularLocation>
</comment>
<comment type="function">
    <text evidence="5">Modulates RecA activity.</text>
</comment>
<evidence type="ECO:0000256" key="4">
    <source>
        <dbReference type="ARBA" id="ARBA00022490"/>
    </source>
</evidence>
<dbReference type="PANTHER" id="PTHR33602:SF1">
    <property type="entry name" value="REGULATORY PROTEIN RECX FAMILY PROTEIN"/>
    <property type="match status" value="1"/>
</dbReference>
<dbReference type="Pfam" id="PF02631">
    <property type="entry name" value="RecX_HTH2"/>
    <property type="match status" value="1"/>
</dbReference>
<feature type="domain" description="RecX third three-helical" evidence="8">
    <location>
        <begin position="115"/>
        <end position="158"/>
    </location>
</feature>
<evidence type="ECO:0000259" key="7">
    <source>
        <dbReference type="Pfam" id="PF02631"/>
    </source>
</evidence>